<dbReference type="AlphaFoldDB" id="A0A858RGX4"/>
<feature type="domain" description="PPIase FKBP-type" evidence="10">
    <location>
        <begin position="157"/>
        <end position="247"/>
    </location>
</feature>
<dbReference type="GO" id="GO:0015031">
    <property type="term" value="P:protein transport"/>
    <property type="evidence" value="ECO:0007669"/>
    <property type="project" value="UniProtKB-UniRule"/>
</dbReference>
<comment type="domain">
    <text evidence="9">Consists of 3 domains; the N-terminus binds the ribosome, the middle domain has PPIase activity, while the C-terminus has intrinsic chaperone activity on its own.</text>
</comment>
<sequence>MNIIVEKQPNCLATLRVEVPSDTVKTERAKIVSGYAAQARIPGFRPGKAPKNVIEKKFQTAITEELDDRLVRQAYDEALRKEALKVLNFGIPQNLAHNADGSLSFHATLTLAPDVALPEYKGIPVKAPSAEATDEEVETQLKGLQERFADYQDIEGRAAQNGDLAVIDFTSTLEGKPLEEALGKPAGYLSGREGFWIKLDENSFLPGFAAQVEGLSAGESKDIALTIPEDFPLSDLRGKEVVFHVTVKGLKQAVLPELDDEFAAKVTGGKTLDELKELAKQQIGIEKRRQIDDYKVNQIVEHFNSLVDFELPEDLLRHETQGQADALVERSVKSGMTQEELMAQQGEIFATAGDQARTNLKTNFILQEIARTEGISVSDQELVNHLAMIAQSRKQNPKKFIKELQRTGRIPGIRNSMLVGKAIDFVLEHATVEETADEPTPNE</sequence>
<comment type="subcellular location">
    <subcellularLocation>
        <location evidence="9">Cytoplasm</location>
    </subcellularLocation>
    <text evidence="9">About half TF is bound to the ribosome near the polypeptide exit tunnel while the other half is free in the cytoplasm.</text>
</comment>
<dbReference type="SUPFAM" id="SSF54534">
    <property type="entry name" value="FKBP-like"/>
    <property type="match status" value="1"/>
</dbReference>
<dbReference type="Proteomes" id="UP000501812">
    <property type="component" value="Chromosome"/>
</dbReference>
<dbReference type="Pfam" id="PF05698">
    <property type="entry name" value="Trigger_C"/>
    <property type="match status" value="1"/>
</dbReference>
<evidence type="ECO:0000256" key="4">
    <source>
        <dbReference type="ARBA" id="ARBA00016902"/>
    </source>
</evidence>
<name>A0A858RGX4_9BACT</name>
<dbReference type="InterPro" id="IPR027304">
    <property type="entry name" value="Trigger_fact/SurA_dom_sf"/>
</dbReference>
<keyword evidence="6 9" id="KW-0143">Chaperone</keyword>
<dbReference type="EMBL" id="CP051774">
    <property type="protein sequence ID" value="QJE95530.1"/>
    <property type="molecule type" value="Genomic_DNA"/>
</dbReference>
<dbReference type="GO" id="GO:0043335">
    <property type="term" value="P:protein unfolding"/>
    <property type="evidence" value="ECO:0007669"/>
    <property type="project" value="TreeGrafter"/>
</dbReference>
<gene>
    <name evidence="9 13" type="primary">tig</name>
    <name evidence="13" type="ORF">HHL09_06940</name>
</gene>
<dbReference type="Gene3D" id="1.10.3120.10">
    <property type="entry name" value="Trigger factor, C-terminal domain"/>
    <property type="match status" value="1"/>
</dbReference>
<evidence type="ECO:0000256" key="6">
    <source>
        <dbReference type="ARBA" id="ARBA00023186"/>
    </source>
</evidence>
<dbReference type="GO" id="GO:0005737">
    <property type="term" value="C:cytoplasm"/>
    <property type="evidence" value="ECO:0007669"/>
    <property type="project" value="UniProtKB-SubCell"/>
</dbReference>
<comment type="function">
    <text evidence="9">Involved in protein export. Acts as a chaperone by maintaining the newly synthesized protein in an open conformation. Functions as a peptidyl-prolyl cis-trans isomerase.</text>
</comment>
<protein>
    <recommendedName>
        <fullName evidence="4 9">Trigger factor</fullName>
        <shortName evidence="9">TF</shortName>
        <ecNumber evidence="3 9">5.2.1.8</ecNumber>
    </recommendedName>
    <alternativeName>
        <fullName evidence="8 9">PPIase</fullName>
    </alternativeName>
</protein>
<evidence type="ECO:0000256" key="7">
    <source>
        <dbReference type="ARBA" id="ARBA00023235"/>
    </source>
</evidence>
<feature type="domain" description="Trigger factor ribosome-binding bacterial" evidence="11">
    <location>
        <begin position="1"/>
        <end position="143"/>
    </location>
</feature>
<dbReference type="InterPro" id="IPR008880">
    <property type="entry name" value="Trigger_fac_C"/>
</dbReference>
<evidence type="ECO:0000256" key="2">
    <source>
        <dbReference type="ARBA" id="ARBA00005464"/>
    </source>
</evidence>
<dbReference type="Gene3D" id="3.10.50.40">
    <property type="match status" value="1"/>
</dbReference>
<dbReference type="PANTHER" id="PTHR30560">
    <property type="entry name" value="TRIGGER FACTOR CHAPERONE AND PEPTIDYL-PROLYL CIS/TRANS ISOMERASE"/>
    <property type="match status" value="1"/>
</dbReference>
<dbReference type="KEGG" id="luo:HHL09_06940"/>
<dbReference type="EC" id="5.2.1.8" evidence="3 9"/>
<evidence type="ECO:0000256" key="9">
    <source>
        <dbReference type="HAMAP-Rule" id="MF_00303"/>
    </source>
</evidence>
<keyword evidence="9" id="KW-0131">Cell cycle</keyword>
<evidence type="ECO:0000256" key="5">
    <source>
        <dbReference type="ARBA" id="ARBA00023110"/>
    </source>
</evidence>
<dbReference type="PIRSF" id="PIRSF003095">
    <property type="entry name" value="Trigger_factor"/>
    <property type="match status" value="1"/>
</dbReference>
<dbReference type="SUPFAM" id="SSF102735">
    <property type="entry name" value="Trigger factor ribosome-binding domain"/>
    <property type="match status" value="1"/>
</dbReference>
<dbReference type="GO" id="GO:0051083">
    <property type="term" value="P:'de novo' cotranslational protein folding"/>
    <property type="evidence" value="ECO:0007669"/>
    <property type="project" value="TreeGrafter"/>
</dbReference>
<dbReference type="GO" id="GO:0044183">
    <property type="term" value="F:protein folding chaperone"/>
    <property type="evidence" value="ECO:0007669"/>
    <property type="project" value="TreeGrafter"/>
</dbReference>
<evidence type="ECO:0000256" key="1">
    <source>
        <dbReference type="ARBA" id="ARBA00000971"/>
    </source>
</evidence>
<evidence type="ECO:0000256" key="3">
    <source>
        <dbReference type="ARBA" id="ARBA00013194"/>
    </source>
</evidence>
<keyword evidence="7 9" id="KW-0413">Isomerase</keyword>
<keyword evidence="9" id="KW-0963">Cytoplasm</keyword>
<accession>A0A858RGX4</accession>
<dbReference type="InterPro" id="IPR046357">
    <property type="entry name" value="PPIase_dom_sf"/>
</dbReference>
<evidence type="ECO:0000259" key="10">
    <source>
        <dbReference type="Pfam" id="PF00254"/>
    </source>
</evidence>
<keyword evidence="14" id="KW-1185">Reference proteome</keyword>
<dbReference type="InterPro" id="IPR037041">
    <property type="entry name" value="Trigger_fac_C_sf"/>
</dbReference>
<dbReference type="Gene3D" id="3.30.70.1050">
    <property type="entry name" value="Trigger factor ribosome-binding domain"/>
    <property type="match status" value="1"/>
</dbReference>
<evidence type="ECO:0000313" key="14">
    <source>
        <dbReference type="Proteomes" id="UP000501812"/>
    </source>
</evidence>
<organism evidence="13 14">
    <name type="scientific">Luteolibacter luteus</name>
    <dbReference type="NCBI Taxonomy" id="2728835"/>
    <lineage>
        <taxon>Bacteria</taxon>
        <taxon>Pseudomonadati</taxon>
        <taxon>Verrucomicrobiota</taxon>
        <taxon>Verrucomicrobiia</taxon>
        <taxon>Verrucomicrobiales</taxon>
        <taxon>Verrucomicrobiaceae</taxon>
        <taxon>Luteolibacter</taxon>
    </lineage>
</organism>
<evidence type="ECO:0000313" key="13">
    <source>
        <dbReference type="EMBL" id="QJE95530.1"/>
    </source>
</evidence>
<dbReference type="SUPFAM" id="SSF109998">
    <property type="entry name" value="Triger factor/SurA peptide-binding domain-like"/>
    <property type="match status" value="1"/>
</dbReference>
<dbReference type="HAMAP" id="MF_00303">
    <property type="entry name" value="Trigger_factor_Tig"/>
    <property type="match status" value="1"/>
</dbReference>
<keyword evidence="9" id="KW-0132">Cell division</keyword>
<reference evidence="13 14" key="1">
    <citation type="submission" date="2020-04" db="EMBL/GenBank/DDBJ databases">
        <title>Luteolibacter sp. G-1-1-1 isolated from soil.</title>
        <authorList>
            <person name="Dahal R.H."/>
        </authorList>
    </citation>
    <scope>NUCLEOTIDE SEQUENCE [LARGE SCALE GENOMIC DNA]</scope>
    <source>
        <strain evidence="13 14">G-1-1-1</strain>
    </source>
</reference>
<feature type="domain" description="Trigger factor C-terminal" evidence="12">
    <location>
        <begin position="271"/>
        <end position="428"/>
    </location>
</feature>
<proteinExistence type="inferred from homology"/>
<dbReference type="GO" id="GO:0003755">
    <property type="term" value="F:peptidyl-prolyl cis-trans isomerase activity"/>
    <property type="evidence" value="ECO:0007669"/>
    <property type="project" value="UniProtKB-UniRule"/>
</dbReference>
<evidence type="ECO:0000256" key="8">
    <source>
        <dbReference type="ARBA" id="ARBA00029986"/>
    </source>
</evidence>
<dbReference type="GO" id="GO:0051301">
    <property type="term" value="P:cell division"/>
    <property type="evidence" value="ECO:0007669"/>
    <property type="project" value="UniProtKB-KW"/>
</dbReference>
<evidence type="ECO:0000259" key="12">
    <source>
        <dbReference type="Pfam" id="PF05698"/>
    </source>
</evidence>
<comment type="catalytic activity">
    <reaction evidence="1 9">
        <text>[protein]-peptidylproline (omega=180) = [protein]-peptidylproline (omega=0)</text>
        <dbReference type="Rhea" id="RHEA:16237"/>
        <dbReference type="Rhea" id="RHEA-COMP:10747"/>
        <dbReference type="Rhea" id="RHEA-COMP:10748"/>
        <dbReference type="ChEBI" id="CHEBI:83833"/>
        <dbReference type="ChEBI" id="CHEBI:83834"/>
        <dbReference type="EC" id="5.2.1.8"/>
    </reaction>
</comment>
<dbReference type="InterPro" id="IPR005215">
    <property type="entry name" value="Trig_fac"/>
</dbReference>
<evidence type="ECO:0000259" key="11">
    <source>
        <dbReference type="Pfam" id="PF05697"/>
    </source>
</evidence>
<dbReference type="GO" id="GO:0043022">
    <property type="term" value="F:ribosome binding"/>
    <property type="evidence" value="ECO:0007669"/>
    <property type="project" value="TreeGrafter"/>
</dbReference>
<dbReference type="InterPro" id="IPR036611">
    <property type="entry name" value="Trigger_fac_ribosome-bd_sf"/>
</dbReference>
<dbReference type="InterPro" id="IPR001179">
    <property type="entry name" value="PPIase_FKBP_dom"/>
</dbReference>
<keyword evidence="5 9" id="KW-0697">Rotamase</keyword>
<dbReference type="PANTHER" id="PTHR30560:SF3">
    <property type="entry name" value="TRIGGER FACTOR-LIKE PROTEIN TIG, CHLOROPLASTIC"/>
    <property type="match status" value="1"/>
</dbReference>
<dbReference type="Pfam" id="PF00254">
    <property type="entry name" value="FKBP_C"/>
    <property type="match status" value="1"/>
</dbReference>
<dbReference type="RefSeq" id="WP_169453844.1">
    <property type="nucleotide sequence ID" value="NZ_CP051774.1"/>
</dbReference>
<dbReference type="Pfam" id="PF05697">
    <property type="entry name" value="Trigger_N"/>
    <property type="match status" value="1"/>
</dbReference>
<dbReference type="NCBIfam" id="TIGR00115">
    <property type="entry name" value="tig"/>
    <property type="match status" value="1"/>
</dbReference>
<dbReference type="InterPro" id="IPR008881">
    <property type="entry name" value="Trigger_fac_ribosome-bd_bac"/>
</dbReference>
<comment type="similarity">
    <text evidence="2 9">Belongs to the FKBP-type PPIase family. Tig subfamily.</text>
</comment>